<dbReference type="KEGG" id="vg:23632028"/>
<dbReference type="RefSeq" id="YP_009121811.1">
    <property type="nucleotide sequence ID" value="NC_026511.1"/>
</dbReference>
<dbReference type="EMBL" id="KM371112">
    <property type="protein sequence ID" value="AJK91687.1"/>
    <property type="molecule type" value="Genomic_DNA"/>
</dbReference>
<organism evidence="1 3">
    <name type="scientific">Spodoptera frugiperda granulovirus</name>
    <dbReference type="NCBI Taxonomy" id="307454"/>
    <lineage>
        <taxon>Viruses</taxon>
        <taxon>Viruses incertae sedis</taxon>
        <taxon>Naldaviricetes</taxon>
        <taxon>Lefavirales</taxon>
        <taxon>Baculoviridae</taxon>
        <taxon>Betabaculovirus</taxon>
        <taxon>Betabaculovirus spofrugiperdae</taxon>
    </lineage>
</organism>
<sequence length="193" mass="22484">MDKFHLIHETNCISVQRILLSRYIFTSRRTQQMVDIITGQGGGNRRLADDPRVSLTDPEFFDKYDEVDGVYFRLHPKLHHISHTYSDCVMVFSPRLLRDFDFVLNTEENFGFFIDEEGVVGTSQFSGEPGMTVSDYRNLELVFDQMTNYDSTEVLVREDVPVSYLRYVIFKKTPPDPNMVSLLEKDGIEYFVI</sequence>
<dbReference type="InterPro" id="IPR043846">
    <property type="entry name" value="DUF5863"/>
</dbReference>
<evidence type="ECO:0000313" key="3">
    <source>
        <dbReference type="Proteomes" id="UP000201335"/>
    </source>
</evidence>
<reference evidence="1" key="1">
    <citation type="submission" date="2014-08" db="EMBL/GenBank/DDBJ databases">
        <authorList>
            <person name="Cuartas Otalora P.E."/>
            <person name="Barrera Cubillos G.P."/>
            <person name="Barreto Hernandez E."/>
            <person name="Belaich M.N."/>
            <person name="Ghiringhelli P.D."/>
            <person name="Villamizar Rivero L.F."/>
        </authorList>
    </citation>
    <scope>NUCLEOTIDE SEQUENCE</scope>
    <source>
        <strain evidence="1">VG008</strain>
    </source>
</reference>
<name>A0A0C5ASB5_9BBAC</name>
<reference evidence="2" key="3">
    <citation type="journal article" date="2018" name="PLoS ONE">
        <title>Genomic analysis of an Argentinean isolate of Spodoptera frugiperda granulovirus reveals that various baculoviruses code for Lef-7 proteins with three F-box domains.</title>
        <authorList>
            <person name="Ferrelli M.L."/>
            <person name="Pidre M.L."/>
            <person name="Ghiringhelli P.D."/>
            <person name="Torres S."/>
            <person name="Fabre M.L."/>
            <person name="Masson T."/>
            <person name="Cedola M.T."/>
            <person name="Sciocco-Cap A."/>
            <person name="Romanowski V."/>
        </authorList>
    </citation>
    <scope>NUCLEOTIDE SEQUENCE</scope>
    <source>
        <strain evidence="2">ARG</strain>
    </source>
</reference>
<dbReference type="Proteomes" id="UP000201335">
    <property type="component" value="Segment"/>
</dbReference>
<keyword evidence="3" id="KW-1185">Reference proteome</keyword>
<accession>A0A0C5ASB5</accession>
<dbReference type="GeneID" id="23632028"/>
<reference evidence="1 3" key="2">
    <citation type="journal article" date="2015" name="Viruses">
        <title>The complete sequence of the first Spodoptera frugiperda Betabaculovirus genome: a natural multiple recombinant virus.</title>
        <authorList>
            <person name="Cuartas P.E."/>
            <person name="Barrera G.P."/>
            <person name="Belaich M.N."/>
            <person name="Barreto E."/>
            <person name="Ghiringhelli P.D."/>
            <person name="Villamizar L.F."/>
        </authorList>
    </citation>
    <scope>NUCLEOTIDE SEQUENCE [LARGE SCALE GENOMIC DNA]</scope>
    <source>
        <strain evidence="1">VG008</strain>
    </source>
</reference>
<dbReference type="OrthoDB" id="20233at10239"/>
<proteinExistence type="predicted"/>
<dbReference type="EMBL" id="MH170055">
    <property type="protein sequence ID" value="AXS01045.1"/>
    <property type="molecule type" value="Genomic_DNA"/>
</dbReference>
<protein>
    <submittedName>
        <fullName evidence="1">ORF026</fullName>
    </submittedName>
</protein>
<evidence type="ECO:0000313" key="2">
    <source>
        <dbReference type="EMBL" id="AXS01045.1"/>
    </source>
</evidence>
<evidence type="ECO:0000313" key="1">
    <source>
        <dbReference type="EMBL" id="AJK91687.1"/>
    </source>
</evidence>
<dbReference type="Pfam" id="PF19181">
    <property type="entry name" value="DUF5863"/>
    <property type="match status" value="1"/>
</dbReference>